<dbReference type="GeneID" id="113495141"/>
<feature type="compositionally biased region" description="Polar residues" evidence="1">
    <location>
        <begin position="7"/>
        <end position="20"/>
    </location>
</feature>
<accession>A0A7E5VMP1</accession>
<reference evidence="3" key="1">
    <citation type="submission" date="2025-08" db="UniProtKB">
        <authorList>
            <consortium name="RefSeq"/>
        </authorList>
    </citation>
    <scope>IDENTIFICATION</scope>
</reference>
<feature type="region of interest" description="Disordered" evidence="1">
    <location>
        <begin position="1"/>
        <end position="20"/>
    </location>
</feature>
<protein>
    <submittedName>
        <fullName evidence="3">Uncharacterized protein LOC113495141</fullName>
    </submittedName>
</protein>
<dbReference type="OrthoDB" id="445826at2759"/>
<organism evidence="2 3">
    <name type="scientific">Trichoplusia ni</name>
    <name type="common">Cabbage looper</name>
    <dbReference type="NCBI Taxonomy" id="7111"/>
    <lineage>
        <taxon>Eukaryota</taxon>
        <taxon>Metazoa</taxon>
        <taxon>Ecdysozoa</taxon>
        <taxon>Arthropoda</taxon>
        <taxon>Hexapoda</taxon>
        <taxon>Insecta</taxon>
        <taxon>Pterygota</taxon>
        <taxon>Neoptera</taxon>
        <taxon>Endopterygota</taxon>
        <taxon>Lepidoptera</taxon>
        <taxon>Glossata</taxon>
        <taxon>Ditrysia</taxon>
        <taxon>Noctuoidea</taxon>
        <taxon>Noctuidae</taxon>
        <taxon>Plusiinae</taxon>
        <taxon>Trichoplusia</taxon>
    </lineage>
</organism>
<name>A0A7E5VMP1_TRINI</name>
<evidence type="ECO:0000313" key="3">
    <source>
        <dbReference type="RefSeq" id="XP_026729547.1"/>
    </source>
</evidence>
<dbReference type="Proteomes" id="UP000322000">
    <property type="component" value="Chromosome 6"/>
</dbReference>
<dbReference type="InParanoid" id="A0A7E5VMP1"/>
<evidence type="ECO:0000313" key="2">
    <source>
        <dbReference type="Proteomes" id="UP000322000"/>
    </source>
</evidence>
<dbReference type="KEGG" id="tnl:113495141"/>
<evidence type="ECO:0000256" key="1">
    <source>
        <dbReference type="SAM" id="MobiDB-lite"/>
    </source>
</evidence>
<keyword evidence="2" id="KW-1185">Reference proteome</keyword>
<gene>
    <name evidence="3" type="primary">LOC113495141</name>
</gene>
<dbReference type="RefSeq" id="XP_026729547.1">
    <property type="nucleotide sequence ID" value="XM_026873746.1"/>
</dbReference>
<dbReference type="AlphaFoldDB" id="A0A7E5VMP1"/>
<sequence length="134" mass="14454">MLWHSIKNITNSHKTKPPNQELLSIEGTPVDSANLVNGFFASVGANLAGRILPTSLTSDRGTEGASAESFVLLETDCDEVRNAINNLKSSSSTGYDGISSQLLKLIQEFIVPPLTDLFNDCLNLGVFPEFLSNL</sequence>
<proteinExistence type="predicted"/>